<dbReference type="Proteomes" id="UP000616595">
    <property type="component" value="Unassembled WGS sequence"/>
</dbReference>
<reference evidence="1" key="1">
    <citation type="submission" date="2019-10" db="EMBL/GenBank/DDBJ databases">
        <authorList>
            <person name="Ross D.E."/>
            <person name="Gulliver D."/>
        </authorList>
    </citation>
    <scope>NUCLEOTIDE SEQUENCE</scope>
    <source>
        <strain evidence="1">DER-2019</strain>
    </source>
</reference>
<keyword evidence="2" id="KW-1185">Reference proteome</keyword>
<protein>
    <submittedName>
        <fullName evidence="1">Uncharacterized protein</fullName>
    </submittedName>
</protein>
<proteinExistence type="predicted"/>
<sequence>MKYQIVKEFPHSIMEKGKSPVISIYIDTKIKKPDRLENPIYFKNLVREAQESIKHEEVRGFRDLFSLFKQIEDDALFWEGATEGMAILADEEECIVYKLPISVTNRTIVADSFYIKPILKSYQLNGRYHVLGLNRDSFTLYEADRYGMHKIQLDEKDSTMEGVLGSEITSRYQSVSRVSGGESVYRGHGGAKDERNMDQERFFRHADAFIQEQYSNRYKVPLILVGLDEHQGEFRKLSKNAYIINEGIKSDIDSMDEKTLHDKVQDIMKVILKKEVKERMEAFTQAHSKDMGSDDVVQIARAITDNRVGALYLEEDKVHPGRFDSNHGTIIEGKSADHYIGDIYDDMAEAVLSRGGEVVIMEKGEMPTERDIAAVYRF</sequence>
<reference evidence="1" key="2">
    <citation type="submission" date="2020-10" db="EMBL/GenBank/DDBJ databases">
        <title>Comparative genomics of the Acetobacterium genus.</title>
        <authorList>
            <person name="Marshall C."/>
            <person name="May H."/>
            <person name="Norman S."/>
        </authorList>
    </citation>
    <scope>NUCLEOTIDE SEQUENCE</scope>
    <source>
        <strain evidence="1">DER-2019</strain>
    </source>
</reference>
<name>A0A923HU57_9FIRM</name>
<dbReference type="OrthoDB" id="4393931at2"/>
<dbReference type="AlphaFoldDB" id="A0A923HU57"/>
<dbReference type="InterPro" id="IPR041289">
    <property type="entry name" value="Bact_RF_family3"/>
</dbReference>
<comment type="caution">
    <text evidence="1">The sequence shown here is derived from an EMBL/GenBank/DDBJ whole genome shotgun (WGS) entry which is preliminary data.</text>
</comment>
<evidence type="ECO:0000313" key="2">
    <source>
        <dbReference type="Proteomes" id="UP000616595"/>
    </source>
</evidence>
<dbReference type="RefSeq" id="WP_148567842.1">
    <property type="nucleotide sequence ID" value="NZ_RXYA01000013.1"/>
</dbReference>
<dbReference type="Pfam" id="PF18845">
    <property type="entry name" value="baeRF_family3"/>
    <property type="match status" value="1"/>
</dbReference>
<organism evidence="1 2">
    <name type="scientific">Acetobacterium paludosum</name>
    <dbReference type="NCBI Taxonomy" id="52693"/>
    <lineage>
        <taxon>Bacteria</taxon>
        <taxon>Bacillati</taxon>
        <taxon>Bacillota</taxon>
        <taxon>Clostridia</taxon>
        <taxon>Eubacteriales</taxon>
        <taxon>Eubacteriaceae</taxon>
        <taxon>Acetobacterium</taxon>
    </lineage>
</organism>
<evidence type="ECO:0000313" key="1">
    <source>
        <dbReference type="EMBL" id="MBC3888376.1"/>
    </source>
</evidence>
<accession>A0A923HU57</accession>
<gene>
    <name evidence="1" type="ORF">GH810_08645</name>
</gene>
<dbReference type="EMBL" id="WJBD01000009">
    <property type="protein sequence ID" value="MBC3888376.1"/>
    <property type="molecule type" value="Genomic_DNA"/>
</dbReference>